<dbReference type="Pfam" id="PF12146">
    <property type="entry name" value="Hydrolase_4"/>
    <property type="match status" value="1"/>
</dbReference>
<dbReference type="Proteomes" id="UP001628078">
    <property type="component" value="Unassembled WGS sequence"/>
</dbReference>
<evidence type="ECO:0000313" key="3">
    <source>
        <dbReference type="EMBL" id="GKT05807.1"/>
    </source>
</evidence>
<keyword evidence="3" id="KW-0378">Hydrolase</keyword>
<accession>A0ABQ5JMR7</accession>
<dbReference type="GO" id="GO:0016787">
    <property type="term" value="F:hydrolase activity"/>
    <property type="evidence" value="ECO:0007669"/>
    <property type="project" value="UniProtKB-KW"/>
</dbReference>
<keyword evidence="4" id="KW-1185">Reference proteome</keyword>
<sequence length="312" mass="35036">MNKVRQLVKRTALVGLGSYATLVGAGYGVYYLAMNWSSKQKRAGISASLKENTPDENQWYQNQQRQAWSIETPDGLTLRATFIAGYQPSYGVVILAHGLHHAREQMIPWAKLMIEQGFSVLMPDARAHGRSDGNVIGYGWLDRKDYQQWINTVVERCGLTVQIVLLGISMGATTVMAAGGQALPKNVKGIIEDSGYRSVFQEGKFRLWHKYHVPSTALMPIANSFAKHLAGYAFREGDILAQVRQNHLPILMIHGGEDQTVPVQDAYALYDAANVPKQLMIDRQAPHIRAIRTHPDRYRRTVLAFLRRSLIH</sequence>
<dbReference type="RefSeq" id="WP_407883353.1">
    <property type="nucleotide sequence ID" value="NZ_BQXO01000002.1"/>
</dbReference>
<protein>
    <submittedName>
        <fullName evidence="3">Alpha/beta hydrolase</fullName>
    </submittedName>
</protein>
<dbReference type="PANTHER" id="PTHR43358:SF4">
    <property type="entry name" value="ALPHA_BETA HYDROLASE FOLD-1 DOMAIN-CONTAINING PROTEIN"/>
    <property type="match status" value="1"/>
</dbReference>
<dbReference type="Gene3D" id="3.40.50.1820">
    <property type="entry name" value="alpha/beta hydrolase"/>
    <property type="match status" value="1"/>
</dbReference>
<feature type="transmembrane region" description="Helical" evidence="1">
    <location>
        <begin position="12"/>
        <end position="33"/>
    </location>
</feature>
<evidence type="ECO:0000313" key="4">
    <source>
        <dbReference type="Proteomes" id="UP001628078"/>
    </source>
</evidence>
<proteinExistence type="predicted"/>
<keyword evidence="1" id="KW-1133">Transmembrane helix</keyword>
<feature type="domain" description="Serine aminopeptidase S33" evidence="2">
    <location>
        <begin position="90"/>
        <end position="191"/>
    </location>
</feature>
<reference evidence="3 4" key="1">
    <citation type="submission" date="2022-03" db="EMBL/GenBank/DDBJ databases">
        <title>Draft genome sequence of Furfurilactobacillus curtus JCM 31185.</title>
        <authorList>
            <person name="Suzuki S."/>
            <person name="Endo A."/>
            <person name="Kajikawa A."/>
        </authorList>
    </citation>
    <scope>NUCLEOTIDE SEQUENCE [LARGE SCALE GENOMIC DNA]</scope>
    <source>
        <strain evidence="3 4">JCM 31185</strain>
    </source>
</reference>
<dbReference type="InterPro" id="IPR022742">
    <property type="entry name" value="Hydrolase_4"/>
</dbReference>
<keyword evidence="1" id="KW-0472">Membrane</keyword>
<organism evidence="3 4">
    <name type="scientific">Furfurilactobacillus curtus</name>
    <dbReference type="NCBI Taxonomy" id="1746200"/>
    <lineage>
        <taxon>Bacteria</taxon>
        <taxon>Bacillati</taxon>
        <taxon>Bacillota</taxon>
        <taxon>Bacilli</taxon>
        <taxon>Lactobacillales</taxon>
        <taxon>Lactobacillaceae</taxon>
        <taxon>Furfurilactobacillus</taxon>
    </lineage>
</organism>
<dbReference type="EMBL" id="BQXO01000002">
    <property type="protein sequence ID" value="GKT05807.1"/>
    <property type="molecule type" value="Genomic_DNA"/>
</dbReference>
<gene>
    <name evidence="3" type="ORF">JCM31185_10950</name>
</gene>
<dbReference type="SUPFAM" id="SSF53474">
    <property type="entry name" value="alpha/beta-Hydrolases"/>
    <property type="match status" value="1"/>
</dbReference>
<dbReference type="PANTHER" id="PTHR43358">
    <property type="entry name" value="ALPHA/BETA-HYDROLASE"/>
    <property type="match status" value="1"/>
</dbReference>
<dbReference type="InterPro" id="IPR052920">
    <property type="entry name" value="DNA-binding_regulatory"/>
</dbReference>
<dbReference type="InterPro" id="IPR029058">
    <property type="entry name" value="AB_hydrolase_fold"/>
</dbReference>
<name>A0ABQ5JMR7_9LACO</name>
<evidence type="ECO:0000259" key="2">
    <source>
        <dbReference type="Pfam" id="PF12146"/>
    </source>
</evidence>
<keyword evidence="1" id="KW-0812">Transmembrane</keyword>
<comment type="caution">
    <text evidence="3">The sequence shown here is derived from an EMBL/GenBank/DDBJ whole genome shotgun (WGS) entry which is preliminary data.</text>
</comment>
<evidence type="ECO:0000256" key="1">
    <source>
        <dbReference type="SAM" id="Phobius"/>
    </source>
</evidence>